<evidence type="ECO:0000313" key="2">
    <source>
        <dbReference type="EMBL" id="EFC49515.1"/>
    </source>
</evidence>
<evidence type="ECO:0000313" key="3">
    <source>
        <dbReference type="Proteomes" id="UP000006671"/>
    </source>
</evidence>
<dbReference type="InParanoid" id="D2V0F1"/>
<keyword evidence="3" id="KW-1185">Reference proteome</keyword>
<name>D2V0F1_NAEGR</name>
<reference evidence="2 3" key="1">
    <citation type="journal article" date="2010" name="Cell">
        <title>The genome of Naegleria gruberi illuminates early eukaryotic versatility.</title>
        <authorList>
            <person name="Fritz-Laylin L.K."/>
            <person name="Prochnik S.E."/>
            <person name="Ginger M.L."/>
            <person name="Dacks J.B."/>
            <person name="Carpenter M.L."/>
            <person name="Field M.C."/>
            <person name="Kuo A."/>
            <person name="Paredez A."/>
            <person name="Chapman J."/>
            <person name="Pham J."/>
            <person name="Shu S."/>
            <person name="Neupane R."/>
            <person name="Cipriano M."/>
            <person name="Mancuso J."/>
            <person name="Tu H."/>
            <person name="Salamov A."/>
            <person name="Lindquist E."/>
            <person name="Shapiro H."/>
            <person name="Lucas S."/>
            <person name="Grigoriev I.V."/>
            <person name="Cande W.Z."/>
            <person name="Fulton C."/>
            <person name="Rokhsar D.S."/>
            <person name="Dawson S.C."/>
        </authorList>
    </citation>
    <scope>NUCLEOTIDE SEQUENCE [LARGE SCALE GENOMIC DNA]</scope>
    <source>
        <strain evidence="2 3">NEG-M</strain>
    </source>
</reference>
<dbReference type="RefSeq" id="XP_002682259.1">
    <property type="nucleotide sequence ID" value="XM_002682213.1"/>
</dbReference>
<protein>
    <submittedName>
        <fullName evidence="2">Predicted protein</fullName>
    </submittedName>
</protein>
<organism evidence="3">
    <name type="scientific">Naegleria gruberi</name>
    <name type="common">Amoeba</name>
    <dbReference type="NCBI Taxonomy" id="5762"/>
    <lineage>
        <taxon>Eukaryota</taxon>
        <taxon>Discoba</taxon>
        <taxon>Heterolobosea</taxon>
        <taxon>Tetramitia</taxon>
        <taxon>Eutetramitia</taxon>
        <taxon>Vahlkampfiidae</taxon>
        <taxon>Naegleria</taxon>
    </lineage>
</organism>
<dbReference type="OMA" id="NMISMNE"/>
<dbReference type="Proteomes" id="UP000006671">
    <property type="component" value="Unassembled WGS sequence"/>
</dbReference>
<evidence type="ECO:0000256" key="1">
    <source>
        <dbReference type="SAM" id="Coils"/>
    </source>
</evidence>
<sequence length="315" mass="36818">MQYGNMISMNEFFDDCKSFASLFSDCLDLFDCIGERMITLEKENSTYRQIILQMKHLYTEEVTRLRSDLQEIKQQAILFPNLHMDESLHLFHVWDFTTKTFEHTSRTLLNNSWKANVDLTNKIKLYEKDIGRLKKELSESSNTRNDERETIERELGKKCKDNEEKITQLRLELAVLENENQTLQKSSKASEQELQSKVKNLLQINSLNSLNINSLKQQIENTLDYSCVESTSKASKEAILLQEMIKSANEFREEFSRLLEESKENTMTLEKRVEHLTRENVDLQGSVKNTLRLYSLLVRASKGFSFDNVKTNALE</sequence>
<dbReference type="VEuPathDB" id="AmoebaDB:NAEGRDRAFT_78035"/>
<keyword evidence="1" id="KW-0175">Coiled coil</keyword>
<dbReference type="EMBL" id="GG738847">
    <property type="protein sequence ID" value="EFC49515.1"/>
    <property type="molecule type" value="Genomic_DNA"/>
</dbReference>
<dbReference type="AlphaFoldDB" id="D2V0F1"/>
<dbReference type="GeneID" id="8860136"/>
<dbReference type="OrthoDB" id="10381355at2759"/>
<gene>
    <name evidence="2" type="ORF">NAEGRDRAFT_78035</name>
</gene>
<accession>D2V0F1</accession>
<feature type="coiled-coil region" evidence="1">
    <location>
        <begin position="116"/>
        <end position="193"/>
    </location>
</feature>
<feature type="coiled-coil region" evidence="1">
    <location>
        <begin position="241"/>
        <end position="279"/>
    </location>
</feature>
<dbReference type="KEGG" id="ngr:NAEGRDRAFT_78035"/>
<proteinExistence type="predicted"/>